<evidence type="ECO:0000259" key="2">
    <source>
        <dbReference type="Pfam" id="PF13968"/>
    </source>
</evidence>
<proteinExistence type="predicted"/>
<keyword evidence="1" id="KW-0812">Transmembrane</keyword>
<dbReference type="Proteomes" id="UP000324897">
    <property type="component" value="Chromosome 2"/>
</dbReference>
<feature type="transmembrane region" description="Helical" evidence="1">
    <location>
        <begin position="21"/>
        <end position="41"/>
    </location>
</feature>
<dbReference type="AlphaFoldDB" id="A0A5J9UMV1"/>
<organism evidence="3 4">
    <name type="scientific">Eragrostis curvula</name>
    <name type="common">weeping love grass</name>
    <dbReference type="NCBI Taxonomy" id="38414"/>
    <lineage>
        <taxon>Eukaryota</taxon>
        <taxon>Viridiplantae</taxon>
        <taxon>Streptophyta</taxon>
        <taxon>Embryophyta</taxon>
        <taxon>Tracheophyta</taxon>
        <taxon>Spermatophyta</taxon>
        <taxon>Magnoliopsida</taxon>
        <taxon>Liliopsida</taxon>
        <taxon>Poales</taxon>
        <taxon>Poaceae</taxon>
        <taxon>PACMAD clade</taxon>
        <taxon>Chloridoideae</taxon>
        <taxon>Eragrostideae</taxon>
        <taxon>Eragrostidinae</taxon>
        <taxon>Eragrostis</taxon>
    </lineage>
</organism>
<dbReference type="OrthoDB" id="682798at2759"/>
<keyword evidence="4" id="KW-1185">Reference proteome</keyword>
<evidence type="ECO:0000313" key="3">
    <source>
        <dbReference type="EMBL" id="TVU25082.1"/>
    </source>
</evidence>
<feature type="transmembrane region" description="Helical" evidence="1">
    <location>
        <begin position="151"/>
        <end position="167"/>
    </location>
</feature>
<evidence type="ECO:0000256" key="1">
    <source>
        <dbReference type="SAM" id="Phobius"/>
    </source>
</evidence>
<evidence type="ECO:0000313" key="4">
    <source>
        <dbReference type="Proteomes" id="UP000324897"/>
    </source>
</evidence>
<sequence length="268" mass="30407">MEEIKMSGIWSAVRWWDEWQMRVLIAVSLLMQWFLLLAAPMRKYTIGTWLRRFIWLAYISCDALAIYALATLFNRQAKASSPCNSGARASTLEVLWAPVLLIHLGGREEITAYNIEDNEMWTRHTVTLVSQVSVALYAFYKTWPDSGDRRLLWAAILLFFIGILSFCEKPWALRRASINRLISVYSSLAAGERHQKPRSAWEYLFTELEFGGAFGVKKKTRSTRSGVLSEGDKVQMILSDMSLGAAAEAAVQRRLCNVLVIARSRSSG</sequence>
<dbReference type="Pfam" id="PF13968">
    <property type="entry name" value="DUF4220"/>
    <property type="match status" value="1"/>
</dbReference>
<gene>
    <name evidence="3" type="ORF">EJB05_27561</name>
</gene>
<feature type="domain" description="DUF4220" evidence="2">
    <location>
        <begin position="55"/>
        <end position="215"/>
    </location>
</feature>
<dbReference type="Gramene" id="TVU25082">
    <property type="protein sequence ID" value="TVU25082"/>
    <property type="gene ID" value="EJB05_27561"/>
</dbReference>
<comment type="caution">
    <text evidence="3">The sequence shown here is derived from an EMBL/GenBank/DDBJ whole genome shotgun (WGS) entry which is preliminary data.</text>
</comment>
<dbReference type="InterPro" id="IPR025315">
    <property type="entry name" value="DUF4220"/>
</dbReference>
<accession>A0A5J9UMV1</accession>
<reference evidence="3 4" key="1">
    <citation type="journal article" date="2019" name="Sci. Rep.">
        <title>A high-quality genome of Eragrostis curvula grass provides insights into Poaceae evolution and supports new strategies to enhance forage quality.</title>
        <authorList>
            <person name="Carballo J."/>
            <person name="Santos B.A.C.M."/>
            <person name="Zappacosta D."/>
            <person name="Garbus I."/>
            <person name="Selva J.P."/>
            <person name="Gallo C.A."/>
            <person name="Diaz A."/>
            <person name="Albertini E."/>
            <person name="Caccamo M."/>
            <person name="Echenique V."/>
        </authorList>
    </citation>
    <scope>NUCLEOTIDE SEQUENCE [LARGE SCALE GENOMIC DNA]</scope>
    <source>
        <strain evidence="4">cv. Victoria</strain>
        <tissue evidence="3">Leaf</tissue>
    </source>
</reference>
<keyword evidence="1" id="KW-1133">Transmembrane helix</keyword>
<protein>
    <recommendedName>
        <fullName evidence="2">DUF4220 domain-containing protein</fullName>
    </recommendedName>
</protein>
<keyword evidence="1" id="KW-0472">Membrane</keyword>
<dbReference type="PANTHER" id="PTHR31325">
    <property type="entry name" value="OS01G0798800 PROTEIN-RELATED"/>
    <property type="match status" value="1"/>
</dbReference>
<feature type="non-terminal residue" evidence="3">
    <location>
        <position position="1"/>
    </location>
</feature>
<name>A0A5J9UMV1_9POAL</name>
<feature type="transmembrane region" description="Helical" evidence="1">
    <location>
        <begin position="53"/>
        <end position="73"/>
    </location>
</feature>
<dbReference type="EMBL" id="RWGY01000013">
    <property type="protein sequence ID" value="TVU25082.1"/>
    <property type="molecule type" value="Genomic_DNA"/>
</dbReference>